<organism evidence="2 3">
    <name type="scientific">Saguinus oedipus</name>
    <name type="common">Cotton-top tamarin</name>
    <name type="synonym">Oedipomidas oedipus</name>
    <dbReference type="NCBI Taxonomy" id="9490"/>
    <lineage>
        <taxon>Eukaryota</taxon>
        <taxon>Metazoa</taxon>
        <taxon>Chordata</taxon>
        <taxon>Craniata</taxon>
        <taxon>Vertebrata</taxon>
        <taxon>Euteleostomi</taxon>
        <taxon>Mammalia</taxon>
        <taxon>Eutheria</taxon>
        <taxon>Euarchontoglires</taxon>
        <taxon>Primates</taxon>
        <taxon>Haplorrhini</taxon>
        <taxon>Platyrrhini</taxon>
        <taxon>Cebidae</taxon>
        <taxon>Callitrichinae</taxon>
        <taxon>Saguinus</taxon>
    </lineage>
</organism>
<feature type="non-terminal residue" evidence="2">
    <location>
        <position position="1"/>
    </location>
</feature>
<evidence type="ECO:0000313" key="2">
    <source>
        <dbReference type="EMBL" id="KAK2108782.1"/>
    </source>
</evidence>
<proteinExistence type="predicted"/>
<sequence length="112" mass="12223">GTLSNQSEAGTAAHLELCILMKQEKGHPSMRSSVHRQIDAFPVGFLLTIIASSAVETSIQVVLKELRGRHPDKTAKWVCPGIQQPSEPRTSEADSIPDPQQILIHGFIVSEQ</sequence>
<protein>
    <submittedName>
        <fullName evidence="2">Uncharacterized protein</fullName>
    </submittedName>
</protein>
<gene>
    <name evidence="2" type="ORF">P7K49_013947</name>
</gene>
<dbReference type="Proteomes" id="UP001266305">
    <property type="component" value="Unassembled WGS sequence"/>
</dbReference>
<keyword evidence="3" id="KW-1185">Reference proteome</keyword>
<evidence type="ECO:0000313" key="3">
    <source>
        <dbReference type="Proteomes" id="UP001266305"/>
    </source>
</evidence>
<comment type="caution">
    <text evidence="2">The sequence shown here is derived from an EMBL/GenBank/DDBJ whole genome shotgun (WGS) entry which is preliminary data.</text>
</comment>
<dbReference type="EMBL" id="JASSZA010000006">
    <property type="protein sequence ID" value="KAK2108782.1"/>
    <property type="molecule type" value="Genomic_DNA"/>
</dbReference>
<feature type="region of interest" description="Disordered" evidence="1">
    <location>
        <begin position="75"/>
        <end position="96"/>
    </location>
</feature>
<name>A0ABQ9VHD2_SAGOE</name>
<accession>A0ABQ9VHD2</accession>
<reference evidence="2 3" key="1">
    <citation type="submission" date="2023-05" db="EMBL/GenBank/DDBJ databases">
        <title>B98-5 Cell Line De Novo Hybrid Assembly: An Optical Mapping Approach.</title>
        <authorList>
            <person name="Kananen K."/>
            <person name="Auerbach J.A."/>
            <person name="Kautto E."/>
            <person name="Blachly J.S."/>
        </authorList>
    </citation>
    <scope>NUCLEOTIDE SEQUENCE [LARGE SCALE GENOMIC DNA]</scope>
    <source>
        <strain evidence="2">B95-8</strain>
        <tissue evidence="2">Cell line</tissue>
    </source>
</reference>
<feature type="non-terminal residue" evidence="2">
    <location>
        <position position="112"/>
    </location>
</feature>
<evidence type="ECO:0000256" key="1">
    <source>
        <dbReference type="SAM" id="MobiDB-lite"/>
    </source>
</evidence>